<dbReference type="SMART" id="SM00569">
    <property type="entry name" value="L27"/>
    <property type="match status" value="2"/>
</dbReference>
<dbReference type="RefSeq" id="XP_030642533.1">
    <property type="nucleotide sequence ID" value="XM_030786673.1"/>
</dbReference>
<feature type="domain" description="L27" evidence="7">
    <location>
        <begin position="79"/>
        <end position="130"/>
    </location>
</feature>
<reference evidence="9" key="1">
    <citation type="submission" date="2025-08" db="UniProtKB">
        <authorList>
            <consortium name="RefSeq"/>
        </authorList>
    </citation>
    <scope>IDENTIFICATION</scope>
</reference>
<dbReference type="InterPro" id="IPR004172">
    <property type="entry name" value="L27_dom"/>
</dbReference>
<dbReference type="InterPro" id="IPR008145">
    <property type="entry name" value="GK/Ca_channel_bsu"/>
</dbReference>
<dbReference type="OrthoDB" id="439127at2759"/>
<dbReference type="Pfam" id="PF02828">
    <property type="entry name" value="L27"/>
    <property type="match status" value="1"/>
</dbReference>
<evidence type="ECO:0000256" key="2">
    <source>
        <dbReference type="ARBA" id="ARBA00022443"/>
    </source>
</evidence>
<name>A0A6J2WDX5_CHACN</name>
<dbReference type="Pfam" id="PF00625">
    <property type="entry name" value="Guanylate_kin"/>
    <property type="match status" value="1"/>
</dbReference>
<dbReference type="Gene3D" id="1.10.287.650">
    <property type="entry name" value="L27 domain"/>
    <property type="match status" value="1"/>
</dbReference>
<gene>
    <name evidence="9" type="primary">mpp4a</name>
</gene>
<dbReference type="SUPFAM" id="SSF50044">
    <property type="entry name" value="SH3-domain"/>
    <property type="match status" value="1"/>
</dbReference>
<dbReference type="SUPFAM" id="SSF50156">
    <property type="entry name" value="PDZ domain-like"/>
    <property type="match status" value="1"/>
</dbReference>
<dbReference type="InterPro" id="IPR008144">
    <property type="entry name" value="Guanylate_kin-like_dom"/>
</dbReference>
<evidence type="ECO:0000259" key="4">
    <source>
        <dbReference type="PROSITE" id="PS50002"/>
    </source>
</evidence>
<dbReference type="InterPro" id="IPR050716">
    <property type="entry name" value="MAGUK"/>
</dbReference>
<dbReference type="SMART" id="SM00228">
    <property type="entry name" value="PDZ"/>
    <property type="match status" value="1"/>
</dbReference>
<dbReference type="InterPro" id="IPR036028">
    <property type="entry name" value="SH3-like_dom_sf"/>
</dbReference>
<organism evidence="8 9">
    <name type="scientific">Chanos chanos</name>
    <name type="common">Milkfish</name>
    <name type="synonym">Mugil chanos</name>
    <dbReference type="NCBI Taxonomy" id="29144"/>
    <lineage>
        <taxon>Eukaryota</taxon>
        <taxon>Metazoa</taxon>
        <taxon>Chordata</taxon>
        <taxon>Craniata</taxon>
        <taxon>Vertebrata</taxon>
        <taxon>Euteleostomi</taxon>
        <taxon>Actinopterygii</taxon>
        <taxon>Neopterygii</taxon>
        <taxon>Teleostei</taxon>
        <taxon>Ostariophysi</taxon>
        <taxon>Gonorynchiformes</taxon>
        <taxon>Chanidae</taxon>
        <taxon>Chanos</taxon>
    </lineage>
</organism>
<dbReference type="InParanoid" id="A0A6J2WDX5"/>
<dbReference type="SUPFAM" id="SSF101288">
    <property type="entry name" value="L27 domain"/>
    <property type="match status" value="1"/>
</dbReference>
<feature type="domain" description="SH3" evidence="4">
    <location>
        <begin position="235"/>
        <end position="305"/>
    </location>
</feature>
<dbReference type="Proteomes" id="UP000504632">
    <property type="component" value="Chromosome 10"/>
</dbReference>
<dbReference type="PROSITE" id="PS50052">
    <property type="entry name" value="GUANYLATE_KINASE_2"/>
    <property type="match status" value="1"/>
</dbReference>
<dbReference type="SMART" id="SM00326">
    <property type="entry name" value="SH3"/>
    <property type="match status" value="1"/>
</dbReference>
<evidence type="ECO:0000259" key="7">
    <source>
        <dbReference type="PROSITE" id="PS51022"/>
    </source>
</evidence>
<protein>
    <submittedName>
        <fullName evidence="9">MAGUK p55 subfamily member 4</fullName>
    </submittedName>
</protein>
<comment type="similarity">
    <text evidence="1">Belongs to the MAGUK family.</text>
</comment>
<dbReference type="PROSITE" id="PS50002">
    <property type="entry name" value="SH3"/>
    <property type="match status" value="1"/>
</dbReference>
<feature type="domain" description="PDZ" evidence="6">
    <location>
        <begin position="147"/>
        <end position="228"/>
    </location>
</feature>
<dbReference type="InterPro" id="IPR014775">
    <property type="entry name" value="L27_C"/>
</dbReference>
<dbReference type="Gene3D" id="2.30.42.10">
    <property type="match status" value="1"/>
</dbReference>
<dbReference type="CDD" id="cd06799">
    <property type="entry name" value="PDZ_MPP3-MPP4-MPP7-like"/>
    <property type="match status" value="1"/>
</dbReference>
<dbReference type="CTD" id="100535324"/>
<dbReference type="Gene3D" id="2.30.30.40">
    <property type="entry name" value="SH3 Domains"/>
    <property type="match status" value="1"/>
</dbReference>
<dbReference type="PROSITE" id="PS51022">
    <property type="entry name" value="L27"/>
    <property type="match status" value="1"/>
</dbReference>
<dbReference type="InterPro" id="IPR027417">
    <property type="entry name" value="P-loop_NTPase"/>
</dbReference>
<dbReference type="GeneID" id="115822754"/>
<keyword evidence="2 3" id="KW-0728">SH3 domain</keyword>
<evidence type="ECO:0000259" key="6">
    <source>
        <dbReference type="PROSITE" id="PS50106"/>
    </source>
</evidence>
<dbReference type="InterPro" id="IPR036892">
    <property type="entry name" value="L27_dom_sf"/>
</dbReference>
<dbReference type="PROSITE" id="PS50106">
    <property type="entry name" value="PDZ"/>
    <property type="match status" value="1"/>
</dbReference>
<dbReference type="InterPro" id="IPR036034">
    <property type="entry name" value="PDZ_sf"/>
</dbReference>
<dbReference type="SUPFAM" id="SSF52540">
    <property type="entry name" value="P-loop containing nucleoside triphosphate hydrolases"/>
    <property type="match status" value="1"/>
</dbReference>
<dbReference type="Pfam" id="PF00595">
    <property type="entry name" value="PDZ"/>
    <property type="match status" value="1"/>
</dbReference>
<accession>A0A6J2WDX5</accession>
<dbReference type="Gene3D" id="3.40.50.300">
    <property type="entry name" value="P-loop containing nucleotide triphosphate hydrolases"/>
    <property type="match status" value="1"/>
</dbReference>
<evidence type="ECO:0000259" key="5">
    <source>
        <dbReference type="PROSITE" id="PS50052"/>
    </source>
</evidence>
<feature type="domain" description="Guanylate kinase-like" evidence="5">
    <location>
        <begin position="414"/>
        <end position="603"/>
    </location>
</feature>
<dbReference type="InterPro" id="IPR001478">
    <property type="entry name" value="PDZ"/>
</dbReference>
<dbReference type="CDD" id="cd00071">
    <property type="entry name" value="GMPK"/>
    <property type="match status" value="1"/>
</dbReference>
<dbReference type="SMART" id="SM00072">
    <property type="entry name" value="GuKc"/>
    <property type="match status" value="1"/>
</dbReference>
<dbReference type="AlphaFoldDB" id="A0A6J2WDX5"/>
<evidence type="ECO:0000313" key="9">
    <source>
        <dbReference type="RefSeq" id="XP_030642533.1"/>
    </source>
</evidence>
<proteinExistence type="inferred from homology"/>
<sequence>MRHSVEAGSSCHSGPYENGLSEILDDVVEEVRLAINRDVSGADLLFGLLSAPWLHSLLRIYECLIRYRVRPPSPYLPYASGLSQEVLANLRGVVTPSAEARELFGLLSKPHMQALLSAHDSVAQRNYGPVLPPLPDELPEDEEAVRIVCLVKNKQPLGATIKRDETTGEIFIARVIHGGLADRSGLLHAGDKLMEVNGKSVEGLMPEQVIQILVNCHGNIIFKVIPNSPQPVNSQATLLVRAMADYSPSQDPSIPCPDAGMAFSKGDLLEIVDQTDSHWWQARKLPSTSACAGLIPSTSLFKSKQREFWWSQPYQVHTCIRPLSASDVGEDVTAVEEEKCAETDDCAVESEEDEYAGNMEGPFIAGFRNSLRLWRRKSQTKRKGSCHSCGSSSCYNSSPYEEVINYRRRAQDTPRLIALIGPSGVGVNELRRTLIQINPDKFQSAVPHTTRAPESNEQYGREYHFVSRELFQYMMCNHRFVECGNYKGHLYGTSIDAIKNVLDTGKICIIDIEPHSIRSIRTKTLKPYVIFVKPPGIERMRQSRRDAKILADNCTKRPFSDEDFEEIEESAWLLEMRYRQFFDCVIVNDTLQDACGQLSLAIQRAQEEAHWVPASWLSPDEP</sequence>
<evidence type="ECO:0000313" key="8">
    <source>
        <dbReference type="Proteomes" id="UP000504632"/>
    </source>
</evidence>
<dbReference type="InterPro" id="IPR001452">
    <property type="entry name" value="SH3_domain"/>
</dbReference>
<keyword evidence="8" id="KW-1185">Reference proteome</keyword>
<dbReference type="PANTHER" id="PTHR23122">
    <property type="entry name" value="MEMBRANE-ASSOCIATED GUANYLATE KINASE MAGUK"/>
    <property type="match status" value="1"/>
</dbReference>
<evidence type="ECO:0000256" key="1">
    <source>
        <dbReference type="ARBA" id="ARBA00007014"/>
    </source>
</evidence>
<evidence type="ECO:0000256" key="3">
    <source>
        <dbReference type="PROSITE-ProRule" id="PRU00192"/>
    </source>
</evidence>